<reference evidence="2" key="1">
    <citation type="submission" date="2022-01" db="EMBL/GenBank/DDBJ databases">
        <title>Jiella avicenniae sp. nov., a novel endophytic bacterium isolated from bark of Avicennia marina.</title>
        <authorList>
            <person name="Tuo L."/>
        </authorList>
    </citation>
    <scope>NUCLEOTIDE SEQUENCE</scope>
    <source>
        <strain evidence="2">CBK1P-4</strain>
    </source>
</reference>
<accession>A0A9X1P041</accession>
<dbReference type="InterPro" id="IPR003615">
    <property type="entry name" value="HNH_nuc"/>
</dbReference>
<evidence type="ECO:0000313" key="2">
    <source>
        <dbReference type="EMBL" id="MCE7027571.1"/>
    </source>
</evidence>
<name>A0A9X1P041_9HYPH</name>
<feature type="domain" description="HNH nuclease" evidence="1">
    <location>
        <begin position="194"/>
        <end position="247"/>
    </location>
</feature>
<gene>
    <name evidence="2" type="ORF">LZD57_06175</name>
</gene>
<keyword evidence="3" id="KW-1185">Reference proteome</keyword>
<dbReference type="AlphaFoldDB" id="A0A9X1P041"/>
<evidence type="ECO:0000313" key="3">
    <source>
        <dbReference type="Proteomes" id="UP001139035"/>
    </source>
</evidence>
<dbReference type="Proteomes" id="UP001139035">
    <property type="component" value="Unassembled WGS sequence"/>
</dbReference>
<keyword evidence="2" id="KW-0255">Endonuclease</keyword>
<keyword evidence="2" id="KW-0540">Nuclease</keyword>
<dbReference type="RefSeq" id="WP_233718543.1">
    <property type="nucleotide sequence ID" value="NZ_JAJUWU010000004.1"/>
</dbReference>
<keyword evidence="2" id="KW-0378">Hydrolase</keyword>
<dbReference type="EMBL" id="JAJUWU010000004">
    <property type="protein sequence ID" value="MCE7027571.1"/>
    <property type="molecule type" value="Genomic_DNA"/>
</dbReference>
<sequence length="300" mass="33641">MAFGVFIHRFDSIYRDTPAERYHFPRQYLRRVEACVGDWIVYYEPRKVLRTRGYFAVARVQEVVPDPGSDDMFYALIEPGTYLDFVEHVAFNLPGGGLIERGLLNEAGNISGRAQAAVRPLGPADFARIIARGLPYDETFLPRVDIGDAGFQFAEEQAPYAAGSIGDRERQLVSRDYRDRMFRRVVLKAYDSRCALTGLKLVNGGGRAEVEAAHIQPVESGGPDVIGNGIALSGTIHWMFDRGLVSLSNNLDIMISRHVNDLDAVRSLLNRNGRATPPDHPSARPLPQFLEWHREHSFKS</sequence>
<evidence type="ECO:0000259" key="1">
    <source>
        <dbReference type="Pfam" id="PF13391"/>
    </source>
</evidence>
<proteinExistence type="predicted"/>
<dbReference type="GO" id="GO:0004519">
    <property type="term" value="F:endonuclease activity"/>
    <property type="evidence" value="ECO:0007669"/>
    <property type="project" value="UniProtKB-KW"/>
</dbReference>
<organism evidence="2 3">
    <name type="scientific">Jiella avicenniae</name>
    <dbReference type="NCBI Taxonomy" id="2907202"/>
    <lineage>
        <taxon>Bacteria</taxon>
        <taxon>Pseudomonadati</taxon>
        <taxon>Pseudomonadota</taxon>
        <taxon>Alphaproteobacteria</taxon>
        <taxon>Hyphomicrobiales</taxon>
        <taxon>Aurantimonadaceae</taxon>
        <taxon>Jiella</taxon>
    </lineage>
</organism>
<dbReference type="Pfam" id="PF13391">
    <property type="entry name" value="HNH_2"/>
    <property type="match status" value="1"/>
</dbReference>
<protein>
    <submittedName>
        <fullName evidence="2">HNH endonuclease</fullName>
    </submittedName>
</protein>
<comment type="caution">
    <text evidence="2">The sequence shown here is derived from an EMBL/GenBank/DDBJ whole genome shotgun (WGS) entry which is preliminary data.</text>
</comment>